<dbReference type="SUPFAM" id="SSF55961">
    <property type="entry name" value="Bet v1-like"/>
    <property type="match status" value="1"/>
</dbReference>
<dbReference type="OrthoDB" id="325648at2157"/>
<protein>
    <submittedName>
        <fullName evidence="2">Carbon monoxide dehydrogenase subunit G-like protein</fullName>
    </submittedName>
</protein>
<dbReference type="GeneID" id="37877279"/>
<sequence>MNFTRNGSGTPETNEEQQAEHGTATDGDTENEESADGGLSFDGTVQFGTTKEELWGFVSEPENLVQCVPGADDVEQLSQRRYTFDITRGVSRLTLSVSGEAELVEMHEPDWIVADGNAYDATTGSQFDVVAAMELSETDDGTVDMAYTVDIDLTGGVAGVAGLTDGLVRSIVKSDMETYFENIRAEVESPEAA</sequence>
<dbReference type="Gene3D" id="3.30.530.20">
    <property type="match status" value="1"/>
</dbReference>
<dbReference type="EMBL" id="CP025066">
    <property type="protein sequence ID" value="AUX08571.1"/>
    <property type="molecule type" value="Genomic_DNA"/>
</dbReference>
<reference evidence="3" key="1">
    <citation type="submission" date="2017-11" db="EMBL/GenBank/DDBJ databases">
        <title>Phenotypic and genomic properties of facultatively anaerobic sulfur-reducing natronoarchaea from hypersaline soda lakes.</title>
        <authorList>
            <person name="Sorokin D.Y."/>
            <person name="Kublanov I.V."/>
            <person name="Roman P."/>
            <person name="Sinninghe Damste J.S."/>
            <person name="Golyshin P.N."/>
            <person name="Rojo D."/>
            <person name="Ciordia S."/>
            <person name="Mena M.D.C."/>
            <person name="Ferrer M."/>
            <person name="Messina E."/>
            <person name="Smedile F."/>
            <person name="La Spada G."/>
            <person name="La Cono V."/>
            <person name="Yakimov M.M."/>
        </authorList>
    </citation>
    <scope>NUCLEOTIDE SEQUENCE [LARGE SCALE GENOMIC DNA]</scope>
    <source>
        <strain evidence="3">AArc-Sl</strain>
    </source>
</reference>
<dbReference type="InterPro" id="IPR023393">
    <property type="entry name" value="START-like_dom_sf"/>
</dbReference>
<keyword evidence="3" id="KW-1185">Reference proteome</keyword>
<feature type="region of interest" description="Disordered" evidence="1">
    <location>
        <begin position="1"/>
        <end position="43"/>
    </location>
</feature>
<dbReference type="AlphaFoldDB" id="A0A343THJ9"/>
<dbReference type="InterPro" id="IPR010419">
    <property type="entry name" value="CO_DH_gsu"/>
</dbReference>
<dbReference type="KEGG" id="hdf:AArcSl_0933"/>
<dbReference type="PANTHER" id="PTHR38588:SF1">
    <property type="entry name" value="BLL0334 PROTEIN"/>
    <property type="match status" value="1"/>
</dbReference>
<gene>
    <name evidence="2" type="ORF">AArcSl_0933</name>
</gene>
<evidence type="ECO:0000313" key="2">
    <source>
        <dbReference type="EMBL" id="AUX08571.1"/>
    </source>
</evidence>
<evidence type="ECO:0000256" key="1">
    <source>
        <dbReference type="SAM" id="MobiDB-lite"/>
    </source>
</evidence>
<proteinExistence type="predicted"/>
<name>A0A343THJ9_9EURY</name>
<dbReference type="PANTHER" id="PTHR38588">
    <property type="entry name" value="BLL0334 PROTEIN"/>
    <property type="match status" value="1"/>
</dbReference>
<evidence type="ECO:0000313" key="3">
    <source>
        <dbReference type="Proteomes" id="UP000263012"/>
    </source>
</evidence>
<accession>A0A343THJ9</accession>
<dbReference type="Proteomes" id="UP000263012">
    <property type="component" value="Chromosome"/>
</dbReference>
<dbReference type="Pfam" id="PF06240">
    <property type="entry name" value="COXG"/>
    <property type="match status" value="1"/>
</dbReference>
<feature type="compositionally biased region" description="Polar residues" evidence="1">
    <location>
        <begin position="1"/>
        <end position="12"/>
    </location>
</feature>
<organism evidence="2 3">
    <name type="scientific">Halalkaliarchaeum desulfuricum</name>
    <dbReference type="NCBI Taxonomy" id="2055893"/>
    <lineage>
        <taxon>Archaea</taxon>
        <taxon>Methanobacteriati</taxon>
        <taxon>Methanobacteriota</taxon>
        <taxon>Stenosarchaea group</taxon>
        <taxon>Halobacteria</taxon>
        <taxon>Halobacteriales</taxon>
        <taxon>Haloferacaceae</taxon>
        <taxon>Halalkaliarchaeum</taxon>
    </lineage>
</organism>
<dbReference type="RefSeq" id="WP_119815726.1">
    <property type="nucleotide sequence ID" value="NZ_CP025066.1"/>
</dbReference>